<dbReference type="EMBL" id="KL198110">
    <property type="protein sequence ID" value="KDQ07283.1"/>
    <property type="molecule type" value="Genomic_DNA"/>
</dbReference>
<dbReference type="OrthoDB" id="5362978at2759"/>
<accession>A0A067LVC6</accession>
<dbReference type="InParanoid" id="A0A067LVC6"/>
<proteinExistence type="predicted"/>
<dbReference type="Proteomes" id="UP000027195">
    <property type="component" value="Unassembled WGS sequence"/>
</dbReference>
<gene>
    <name evidence="1" type="ORF">BOTBODRAFT_38901</name>
</gene>
<organism evidence="1 2">
    <name type="scientific">Botryobasidium botryosum (strain FD-172 SS1)</name>
    <dbReference type="NCBI Taxonomy" id="930990"/>
    <lineage>
        <taxon>Eukaryota</taxon>
        <taxon>Fungi</taxon>
        <taxon>Dikarya</taxon>
        <taxon>Basidiomycota</taxon>
        <taxon>Agaricomycotina</taxon>
        <taxon>Agaricomycetes</taxon>
        <taxon>Cantharellales</taxon>
        <taxon>Botryobasidiaceae</taxon>
        <taxon>Botryobasidium</taxon>
    </lineage>
</organism>
<sequence>MEYWVVYVIRSGELNSVLELLFFLETQPPQCIKRRETPGEAHRRMLRGFGLLRSIVTVERSVCLRC</sequence>
<dbReference type="HOGENOM" id="CLU_2830872_0_0_1"/>
<name>A0A067LVC6_BOTB1</name>
<keyword evidence="2" id="KW-1185">Reference proteome</keyword>
<evidence type="ECO:0000313" key="1">
    <source>
        <dbReference type="EMBL" id="KDQ07283.1"/>
    </source>
</evidence>
<dbReference type="AlphaFoldDB" id="A0A067LVC6"/>
<protein>
    <submittedName>
        <fullName evidence="1">Uncharacterized protein</fullName>
    </submittedName>
</protein>
<reference evidence="2" key="1">
    <citation type="journal article" date="2014" name="Proc. Natl. Acad. Sci. U.S.A.">
        <title>Extensive sampling of basidiomycete genomes demonstrates inadequacy of the white-rot/brown-rot paradigm for wood decay fungi.</title>
        <authorList>
            <person name="Riley R."/>
            <person name="Salamov A.A."/>
            <person name="Brown D.W."/>
            <person name="Nagy L.G."/>
            <person name="Floudas D."/>
            <person name="Held B.W."/>
            <person name="Levasseur A."/>
            <person name="Lombard V."/>
            <person name="Morin E."/>
            <person name="Otillar R."/>
            <person name="Lindquist E.A."/>
            <person name="Sun H."/>
            <person name="LaButti K.M."/>
            <person name="Schmutz J."/>
            <person name="Jabbour D."/>
            <person name="Luo H."/>
            <person name="Baker S.E."/>
            <person name="Pisabarro A.G."/>
            <person name="Walton J.D."/>
            <person name="Blanchette R.A."/>
            <person name="Henrissat B."/>
            <person name="Martin F."/>
            <person name="Cullen D."/>
            <person name="Hibbett D.S."/>
            <person name="Grigoriev I.V."/>
        </authorList>
    </citation>
    <scope>NUCLEOTIDE SEQUENCE [LARGE SCALE GENOMIC DNA]</scope>
    <source>
        <strain evidence="2">FD-172 SS1</strain>
    </source>
</reference>
<evidence type="ECO:0000313" key="2">
    <source>
        <dbReference type="Proteomes" id="UP000027195"/>
    </source>
</evidence>